<dbReference type="SMART" id="SM00530">
    <property type="entry name" value="HTH_XRE"/>
    <property type="match status" value="1"/>
</dbReference>
<dbReference type="PANTHER" id="PTHR36924">
    <property type="entry name" value="ANTITOXIN HIGA-1"/>
    <property type="match status" value="1"/>
</dbReference>
<dbReference type="SUPFAM" id="SSF143011">
    <property type="entry name" value="RelE-like"/>
    <property type="match status" value="1"/>
</dbReference>
<evidence type="ECO:0000256" key="1">
    <source>
        <dbReference type="ARBA" id="ARBA00023125"/>
    </source>
</evidence>
<organism evidence="3 4">
    <name type="scientific">Methylobacterium indicum</name>
    <dbReference type="NCBI Taxonomy" id="1775910"/>
    <lineage>
        <taxon>Bacteria</taxon>
        <taxon>Pseudomonadati</taxon>
        <taxon>Pseudomonadota</taxon>
        <taxon>Alphaproteobacteria</taxon>
        <taxon>Hyphomicrobiales</taxon>
        <taxon>Methylobacteriaceae</taxon>
        <taxon>Methylobacterium</taxon>
    </lineage>
</organism>
<dbReference type="Pfam" id="PF05015">
    <property type="entry name" value="HigB-like_toxin"/>
    <property type="match status" value="1"/>
</dbReference>
<evidence type="ECO:0000259" key="2">
    <source>
        <dbReference type="PROSITE" id="PS50943"/>
    </source>
</evidence>
<dbReference type="EMBL" id="AP024145">
    <property type="protein sequence ID" value="BCM84550.1"/>
    <property type="molecule type" value="Genomic_DNA"/>
</dbReference>
<dbReference type="InterPro" id="IPR007711">
    <property type="entry name" value="HigB-1"/>
</dbReference>
<evidence type="ECO:0000313" key="4">
    <source>
        <dbReference type="Proteomes" id="UP000663508"/>
    </source>
</evidence>
<dbReference type="InterPro" id="IPR013430">
    <property type="entry name" value="Toxin_antidote_HigA"/>
</dbReference>
<evidence type="ECO:0000313" key="3">
    <source>
        <dbReference type="EMBL" id="BCM84550.1"/>
    </source>
</evidence>
<dbReference type="Gene3D" id="1.10.260.40">
    <property type="entry name" value="lambda repressor-like DNA-binding domains"/>
    <property type="match status" value="1"/>
</dbReference>
<dbReference type="InterPro" id="IPR001387">
    <property type="entry name" value="Cro/C1-type_HTH"/>
</dbReference>
<dbReference type="CDD" id="cd00093">
    <property type="entry name" value="HTH_XRE"/>
    <property type="match status" value="1"/>
</dbReference>
<accession>A0A8H8WU48</accession>
<dbReference type="PROSITE" id="PS50943">
    <property type="entry name" value="HTH_CROC1"/>
    <property type="match status" value="1"/>
</dbReference>
<dbReference type="GO" id="GO:0003677">
    <property type="term" value="F:DNA binding"/>
    <property type="evidence" value="ECO:0007669"/>
    <property type="project" value="UniProtKB-KW"/>
</dbReference>
<dbReference type="Pfam" id="PF01381">
    <property type="entry name" value="HTH_3"/>
    <property type="match status" value="1"/>
</dbReference>
<dbReference type="KEGG" id="mind:mvi_30110"/>
<dbReference type="PANTHER" id="PTHR36924:SF1">
    <property type="entry name" value="ANTITOXIN HIGA-1"/>
    <property type="match status" value="1"/>
</dbReference>
<reference evidence="3" key="1">
    <citation type="submission" date="2020-11" db="EMBL/GenBank/DDBJ databases">
        <title>Complete genome sequence of a novel pathogenic Methylobacterium strain isolated from rice in Vietnam.</title>
        <authorList>
            <person name="Lai K."/>
            <person name="Okazaki S."/>
            <person name="Higashi K."/>
            <person name="Mori H."/>
            <person name="Toyoda A."/>
            <person name="Kurokawa K."/>
        </authorList>
    </citation>
    <scope>NUCLEOTIDE SEQUENCE</scope>
    <source>
        <strain evidence="3">VL1</strain>
    </source>
</reference>
<dbReference type="NCBIfam" id="TIGR02607">
    <property type="entry name" value="antidote_HigA"/>
    <property type="match status" value="1"/>
</dbReference>
<dbReference type="SUPFAM" id="SSF47413">
    <property type="entry name" value="lambda repressor-like DNA-binding domains"/>
    <property type="match status" value="1"/>
</dbReference>
<proteinExistence type="predicted"/>
<feature type="domain" description="HTH cro/C1-type" evidence="2">
    <location>
        <begin position="73"/>
        <end position="127"/>
    </location>
</feature>
<protein>
    <recommendedName>
        <fullName evidence="2">HTH cro/C1-type domain-containing protein</fullName>
    </recommendedName>
</protein>
<dbReference type="AlphaFoldDB" id="A0A8H8WU48"/>
<keyword evidence="1" id="KW-0238">DNA-binding</keyword>
<name>A0A8H8WU48_9HYPH</name>
<gene>
    <name evidence="3" type="ORF">mvi_30110</name>
</gene>
<dbReference type="Proteomes" id="UP000663508">
    <property type="component" value="Chromosome"/>
</dbReference>
<sequence length="159" mass="18126">MALDDLRSPPGNRLEALKGDRAGQHSIRINDQWRLCFVWCESGPHDVEIVDYHHEGRSFGMARSRTHPGEYLLEEYLKPLHLSARRLAEALDIPHNRVSDIVRGRRSVTADTALRLGRYFGTTAQFWINLQTAYDLANAQRSIDLSRIIPRAPSEVLPV</sequence>
<dbReference type="Gene3D" id="3.30.2310.20">
    <property type="entry name" value="RelE-like"/>
    <property type="match status" value="1"/>
</dbReference>
<dbReference type="InterPro" id="IPR035093">
    <property type="entry name" value="RelE/ParE_toxin_dom_sf"/>
</dbReference>
<dbReference type="InterPro" id="IPR010982">
    <property type="entry name" value="Lambda_DNA-bd_dom_sf"/>
</dbReference>